<feature type="region of interest" description="Disordered" evidence="2">
    <location>
        <begin position="1488"/>
        <end position="1509"/>
    </location>
</feature>
<dbReference type="GO" id="GO:0005975">
    <property type="term" value="P:carbohydrate metabolic process"/>
    <property type="evidence" value="ECO:0007669"/>
    <property type="project" value="InterPro"/>
</dbReference>
<dbReference type="SUPFAM" id="SSF51445">
    <property type="entry name" value="(Trans)glycosidases"/>
    <property type="match status" value="1"/>
</dbReference>
<dbReference type="InterPro" id="IPR006047">
    <property type="entry name" value="GH13_cat_dom"/>
</dbReference>
<protein>
    <submittedName>
        <fullName evidence="4">Pullulanase</fullName>
    </submittedName>
</protein>
<accession>A0A2V3J3X5</accession>
<dbReference type="Gene3D" id="2.60.40.10">
    <property type="entry name" value="Immunoglobulins"/>
    <property type="match status" value="1"/>
</dbReference>
<keyword evidence="5" id="KW-1185">Reference proteome</keyword>
<gene>
    <name evidence="4" type="ORF">BWQ96_01217</name>
</gene>
<dbReference type="Pfam" id="PF00128">
    <property type="entry name" value="Alpha-amylase"/>
    <property type="match status" value="1"/>
</dbReference>
<dbReference type="Gene3D" id="3.20.20.80">
    <property type="entry name" value="Glycosidases"/>
    <property type="match status" value="1"/>
</dbReference>
<dbReference type="CDD" id="cd02860">
    <property type="entry name" value="E_set_Pullulanase"/>
    <property type="match status" value="1"/>
</dbReference>
<dbReference type="InterPro" id="IPR013783">
    <property type="entry name" value="Ig-like_fold"/>
</dbReference>
<dbReference type="OrthoDB" id="204980at2759"/>
<comment type="caution">
    <text evidence="4">The sequence shown here is derived from an EMBL/GenBank/DDBJ whole genome shotgun (WGS) entry which is preliminary data.</text>
</comment>
<dbReference type="SUPFAM" id="SSF51011">
    <property type="entry name" value="Glycosyl hydrolase domain"/>
    <property type="match status" value="1"/>
</dbReference>
<sequence>MHPSPETPTHLVVHYHRPNHHYHSWTLTLPNATYAQPVQNALTSYGALFRIPFPLPASVTLHPTHPKLVDAPPRQCDLTSLTAVHRELHVFLLEAHPQAVRSPSLFQTHPNPRLFAISVPDPHAWLIVYARDTKRDVFPASAHYRQRNHPALFLLDTSTLARQIRLTIQHHYHRPAPATAQLSYPAFRAPYPKHVMLSAHPLKAQQTDQDLFAAITTQALQCRFLSRQVQGPTVLDSPLIRTPKYKHLVLFYYRLDRSTPIVSLTVSASVKLEAVPLPSSYHTSKAFTIDISALPESHSSHSQLSITPVRSNSGVVIHENKLTWRPSLGLRVIYAQSFPHLLTPAQTDLTLVYHRYDSEWSDWELHVWSKPQDGYPAVSAKLTPTRPVKPGQVVFHLVGYVFPYQAQVFVEPVRMALHPGHATTDEFGITVVGEPYRDACRRDVIRKWTSAQPPSQVIHLVQGDSRIYAHPPDPDTFNAQRRFRLRYRRFLPSDYEGWDLWTWDQTDPESHRIPLTPVAETRDWADFVVDRADYGSGKIISILPRRGGDAWLEQDEFVRQWSLSMLESLDTSIVKHHEPLKQRADDHDDLPTFLITQETKLVLRHLDDARTMLDAYVDSDNSIVVSAPVPLQWLMPPQLTQSQPNEDMVIKIAQRPVQGLLDVGKEADDIEGKSLRFLKAKQVTPIKTGYVFDKSVAHFEEDFLVENVVVSVPGFVSVALHWETHENEDKYLYEGSLGWEYSSAKCIFRCFAPIASLVSVVLYDEPTGDAGRTVVPMRRIPQGCWKVTIIEDLKGRYYKLLAEGGNKRLFPGVEVIDPYSRCNTGHTGRGLVYGIDSTEVYPRPNVKPSAAIVYELHIRDITIDKCSGIRQRGKFLGLTERGTGLPNKVSKSESKVLTQWPQERMRGVNDEFSLLDKFSTGLDHIVQMGVTAVQIMPIQDFDNDESDDGSYRWGYMPVHFNSPDGWYASSTHTVARVVEFKHLVSALHKAGLKVIMDVVYNHTAEDSNELNLDARFSFNGLAPRYYYRTCGNTPIAHTGDRTCGVREHPKPHCGECYSNGSGCGNEFRSESPMGRKFIIDSLKFWAMEYGVDGFRFDLLGLIDLETIHRAATELKSIHPHILVYGEPWIGGLSPIKITDKGSQRSKGFGVFNDTFRNAVRGSPFDTEETFIMDGGRLPEVKGGIIGSVDLFTDSPLESLNYVECHDNRTLWDHLTYYTRSRTDNIKFNEEDLRRMHRLAAVLVLTSQGVPFIQAGQEMCRTKFDDENSYESSDEINMIRWMTKLNEWSTVQYYRGLILLRRSHPEIFCLETADEIHKKVAFYEDCGLCVPERCIAYRIKGNPERLFRQLQEEEPDVDRDFHREESLRWSEVVVLLNATPLHVTFELPGRKTDTLWMQTVDSSAAGTRIIQGPHVGSVTVSGRSAAVLRRASPTEQEVGQLEMRLSSISDAYSSFHGDDPLTRYTVGLDPRPTVEDVSQRNDLISQRLEFDRRRSVNPSQATQDSDMITE</sequence>
<evidence type="ECO:0000313" key="5">
    <source>
        <dbReference type="Proteomes" id="UP000247409"/>
    </source>
</evidence>
<evidence type="ECO:0000313" key="4">
    <source>
        <dbReference type="EMBL" id="PXF49079.1"/>
    </source>
</evidence>
<dbReference type="PANTHER" id="PTHR43002">
    <property type="entry name" value="GLYCOGEN DEBRANCHING ENZYME"/>
    <property type="match status" value="1"/>
</dbReference>
<reference evidence="4 5" key="1">
    <citation type="journal article" date="2018" name="Mol. Biol. Evol.">
        <title>Analysis of the draft genome of the red seaweed Gracilariopsis chorda provides insights into genome size evolution in Rhodophyta.</title>
        <authorList>
            <person name="Lee J."/>
            <person name="Yang E.C."/>
            <person name="Graf L."/>
            <person name="Yang J.H."/>
            <person name="Qiu H."/>
            <person name="Zel Zion U."/>
            <person name="Chan C.X."/>
            <person name="Stephens T.G."/>
            <person name="Weber A.P.M."/>
            <person name="Boo G.H."/>
            <person name="Boo S.M."/>
            <person name="Kim K.M."/>
            <person name="Shin Y."/>
            <person name="Jung M."/>
            <person name="Lee S.J."/>
            <person name="Yim H.S."/>
            <person name="Lee J.H."/>
            <person name="Bhattacharya D."/>
            <person name="Yoon H.S."/>
        </authorList>
    </citation>
    <scope>NUCLEOTIDE SEQUENCE [LARGE SCALE GENOMIC DNA]</scope>
    <source>
        <strain evidence="4 5">SKKU-2015</strain>
        <tissue evidence="4">Whole body</tissue>
    </source>
</reference>
<dbReference type="SMART" id="SM00642">
    <property type="entry name" value="Aamy"/>
    <property type="match status" value="1"/>
</dbReference>
<dbReference type="STRING" id="448386.A0A2V3J3X5"/>
<dbReference type="GO" id="GO:0004553">
    <property type="term" value="F:hydrolase activity, hydrolyzing O-glycosyl compounds"/>
    <property type="evidence" value="ECO:0007669"/>
    <property type="project" value="InterPro"/>
</dbReference>
<dbReference type="InterPro" id="IPR004193">
    <property type="entry name" value="Glyco_hydro_13_N"/>
</dbReference>
<dbReference type="InterPro" id="IPR014756">
    <property type="entry name" value="Ig_E-set"/>
</dbReference>
<feature type="domain" description="Glycosyl hydrolase family 13 catalytic" evidence="3">
    <location>
        <begin position="912"/>
        <end position="1300"/>
    </location>
</feature>
<dbReference type="InterPro" id="IPR017853">
    <property type="entry name" value="GH"/>
</dbReference>
<dbReference type="EMBL" id="NBIV01000009">
    <property type="protein sequence ID" value="PXF49079.1"/>
    <property type="molecule type" value="Genomic_DNA"/>
</dbReference>
<comment type="similarity">
    <text evidence="1">Belongs to the glycosyl hydrolase 13 family.</text>
</comment>
<dbReference type="SUPFAM" id="SSF81296">
    <property type="entry name" value="E set domains"/>
    <property type="match status" value="1"/>
</dbReference>
<dbReference type="Pfam" id="PF02922">
    <property type="entry name" value="CBM_48"/>
    <property type="match status" value="1"/>
</dbReference>
<name>A0A2V3J3X5_9FLOR</name>
<dbReference type="Proteomes" id="UP000247409">
    <property type="component" value="Unassembled WGS sequence"/>
</dbReference>
<dbReference type="CDD" id="cd11341">
    <property type="entry name" value="AmyAc_Pullulanase_LD-like"/>
    <property type="match status" value="1"/>
</dbReference>
<evidence type="ECO:0000256" key="2">
    <source>
        <dbReference type="SAM" id="MobiDB-lite"/>
    </source>
</evidence>
<evidence type="ECO:0000259" key="3">
    <source>
        <dbReference type="SMART" id="SM00642"/>
    </source>
</evidence>
<feature type="compositionally biased region" description="Polar residues" evidence="2">
    <location>
        <begin position="1495"/>
        <end position="1509"/>
    </location>
</feature>
<proteinExistence type="inferred from homology"/>
<evidence type="ECO:0000256" key="1">
    <source>
        <dbReference type="ARBA" id="ARBA00008061"/>
    </source>
</evidence>
<organism evidence="4 5">
    <name type="scientific">Gracilariopsis chorda</name>
    <dbReference type="NCBI Taxonomy" id="448386"/>
    <lineage>
        <taxon>Eukaryota</taxon>
        <taxon>Rhodophyta</taxon>
        <taxon>Florideophyceae</taxon>
        <taxon>Rhodymeniophycidae</taxon>
        <taxon>Gracilariales</taxon>
        <taxon>Gracilariaceae</taxon>
        <taxon>Gracilariopsis</taxon>
    </lineage>
</organism>